<organism evidence="2 3">
    <name type="scientific">Ambrosiozyma monospora</name>
    <name type="common">Yeast</name>
    <name type="synonym">Endomycopsis monosporus</name>
    <dbReference type="NCBI Taxonomy" id="43982"/>
    <lineage>
        <taxon>Eukaryota</taxon>
        <taxon>Fungi</taxon>
        <taxon>Dikarya</taxon>
        <taxon>Ascomycota</taxon>
        <taxon>Saccharomycotina</taxon>
        <taxon>Pichiomycetes</taxon>
        <taxon>Pichiales</taxon>
        <taxon>Pichiaceae</taxon>
        <taxon>Ambrosiozyma</taxon>
    </lineage>
</organism>
<evidence type="ECO:0000313" key="3">
    <source>
        <dbReference type="Proteomes" id="UP001165063"/>
    </source>
</evidence>
<dbReference type="Proteomes" id="UP001165063">
    <property type="component" value="Unassembled WGS sequence"/>
</dbReference>
<keyword evidence="3" id="KW-1185">Reference proteome</keyword>
<dbReference type="EMBL" id="BSXU01016588">
    <property type="protein sequence ID" value="GME83608.1"/>
    <property type="molecule type" value="Genomic_DNA"/>
</dbReference>
<reference evidence="2" key="1">
    <citation type="submission" date="2023-04" db="EMBL/GenBank/DDBJ databases">
        <title>Ambrosiozyma monospora NBRC 1965.</title>
        <authorList>
            <person name="Ichikawa N."/>
            <person name="Sato H."/>
            <person name="Tonouchi N."/>
        </authorList>
    </citation>
    <scope>NUCLEOTIDE SEQUENCE</scope>
    <source>
        <strain evidence="2">NBRC 1965</strain>
    </source>
</reference>
<sequence>MWFAFYAAGNIIGANIFHTNEAPKYRSGIIGLLTSYCGVMFLTIIYGLALIWQNKRRDAKYGKVEGETEEEAIINGFKDLTDRENTGFRYCL</sequence>
<feature type="transmembrane region" description="Helical" evidence="1">
    <location>
        <begin position="29"/>
        <end position="52"/>
    </location>
</feature>
<accession>A0A9W6T7K5</accession>
<proteinExistence type="predicted"/>
<dbReference type="OrthoDB" id="4398776at2759"/>
<keyword evidence="1" id="KW-0812">Transmembrane</keyword>
<comment type="caution">
    <text evidence="2">The sequence shown here is derived from an EMBL/GenBank/DDBJ whole genome shotgun (WGS) entry which is preliminary data.</text>
</comment>
<dbReference type="AlphaFoldDB" id="A0A9W6T7K5"/>
<evidence type="ECO:0000256" key="1">
    <source>
        <dbReference type="SAM" id="Phobius"/>
    </source>
</evidence>
<keyword evidence="1" id="KW-1133">Transmembrane helix</keyword>
<gene>
    <name evidence="2" type="ORF">Amon01_001007700</name>
</gene>
<keyword evidence="1" id="KW-0472">Membrane</keyword>
<protein>
    <submittedName>
        <fullName evidence="2">Unnamed protein product</fullName>
    </submittedName>
</protein>
<name>A0A9W6T7K5_AMBMO</name>
<evidence type="ECO:0000313" key="2">
    <source>
        <dbReference type="EMBL" id="GME83608.1"/>
    </source>
</evidence>